<dbReference type="EMBL" id="CAFBLN010000075">
    <property type="protein sequence ID" value="CAB4878055.1"/>
    <property type="molecule type" value="Genomic_DNA"/>
</dbReference>
<keyword evidence="3" id="KW-0812">Transmembrane</keyword>
<dbReference type="Gene3D" id="3.40.30.10">
    <property type="entry name" value="Glutaredoxin"/>
    <property type="match status" value="1"/>
</dbReference>
<feature type="transmembrane region" description="Helical" evidence="3">
    <location>
        <begin position="159"/>
        <end position="178"/>
    </location>
</feature>
<dbReference type="InterPro" id="IPR036249">
    <property type="entry name" value="Thioredoxin-like_sf"/>
</dbReference>
<gene>
    <name evidence="5" type="ORF">UFOPK3381_01187</name>
</gene>
<dbReference type="PANTHER" id="PTHR12151">
    <property type="entry name" value="ELECTRON TRANSPORT PROTIN SCO1/SENC FAMILY MEMBER"/>
    <property type="match status" value="1"/>
</dbReference>
<keyword evidence="3" id="KW-1133">Transmembrane helix</keyword>
<sequence length="581" mass="61556">MLRMAHGVMPGMGEGVDIHNPTIVNIFRDGLHSNFVWLLGIAVLLSVLLALRSVRAGFNSPEWSEPRGRTILRTGLGLLWILDGILQLQTAMPLGLGSQVLEPSKEAAPTWWHGVINGAVELWNQHPIALAQSVVWLQLGLGLLLLCSSGRTSRIAGRLSAIWALIIWIVTGFGGLFAHAPSFLFGWPGATVFYVMAGLAVAMTADRFPHVYQAVVTRLLGGILILGAILQALPNNGFWSNGQGNALNAMILEMTEVPQPGFLAGLGHIFAGVVRAAGPGINIMLVVWMMATGVGLWRTTVSGFAWPARSLVIGSLAGWVLIQDTGLFGGLATDPNSLILVALIAYSLSPAMRTAAPLALRVSAQTRMAFANAGIALGAAALFVGIVIGGGAILRPVESTLYQAYNGDVSAVSAPAPSFELIDQSGMPYVLADHKGEVVLLSFLDPVCYEECPQIGHQLLDVVKHYTGSGQKVTMVVVAANLQQHSAADIKHFMNEYDLASSPDVYFLNGTTQALSDVCSLYGITVASGGEDGMSIHTNVIYIIDEAGQIRYIVGDDPAPGSAGRASTARVLERAIDSLQK</sequence>
<dbReference type="AlphaFoldDB" id="A0A6J7E9P8"/>
<dbReference type="SUPFAM" id="SSF52833">
    <property type="entry name" value="Thioredoxin-like"/>
    <property type="match status" value="1"/>
</dbReference>
<reference evidence="5" key="1">
    <citation type="submission" date="2020-05" db="EMBL/GenBank/DDBJ databases">
        <authorList>
            <person name="Chiriac C."/>
            <person name="Salcher M."/>
            <person name="Ghai R."/>
            <person name="Kavagutti S V."/>
        </authorList>
    </citation>
    <scope>NUCLEOTIDE SEQUENCE</scope>
</reference>
<feature type="transmembrane region" description="Helical" evidence="3">
    <location>
        <begin position="215"/>
        <end position="233"/>
    </location>
</feature>
<evidence type="ECO:0000313" key="5">
    <source>
        <dbReference type="EMBL" id="CAB4878055.1"/>
    </source>
</evidence>
<feature type="transmembrane region" description="Helical" evidence="3">
    <location>
        <begin position="35"/>
        <end position="54"/>
    </location>
</feature>
<feature type="transmembrane region" description="Helical" evidence="3">
    <location>
        <begin position="128"/>
        <end position="147"/>
    </location>
</feature>
<name>A0A6J7E9P8_9ZZZZ</name>
<feature type="transmembrane region" description="Helical" evidence="3">
    <location>
        <begin position="369"/>
        <end position="394"/>
    </location>
</feature>
<evidence type="ECO:0000256" key="1">
    <source>
        <dbReference type="ARBA" id="ARBA00010996"/>
    </source>
</evidence>
<dbReference type="InterPro" id="IPR003782">
    <property type="entry name" value="SCO1/SenC"/>
</dbReference>
<dbReference type="PROSITE" id="PS51352">
    <property type="entry name" value="THIOREDOXIN_2"/>
    <property type="match status" value="1"/>
</dbReference>
<organism evidence="5">
    <name type="scientific">freshwater metagenome</name>
    <dbReference type="NCBI Taxonomy" id="449393"/>
    <lineage>
        <taxon>unclassified sequences</taxon>
        <taxon>metagenomes</taxon>
        <taxon>ecological metagenomes</taxon>
    </lineage>
</organism>
<keyword evidence="2" id="KW-0186">Copper</keyword>
<feature type="domain" description="Thioredoxin" evidence="4">
    <location>
        <begin position="410"/>
        <end position="581"/>
    </location>
</feature>
<evidence type="ECO:0000256" key="3">
    <source>
        <dbReference type="SAM" id="Phobius"/>
    </source>
</evidence>
<proteinExistence type="inferred from homology"/>
<dbReference type="InterPro" id="IPR013766">
    <property type="entry name" value="Thioredoxin_domain"/>
</dbReference>
<feature type="transmembrane region" description="Helical" evidence="3">
    <location>
        <begin position="184"/>
        <end position="203"/>
    </location>
</feature>
<evidence type="ECO:0000256" key="2">
    <source>
        <dbReference type="ARBA" id="ARBA00023008"/>
    </source>
</evidence>
<accession>A0A6J7E9P8</accession>
<feature type="transmembrane region" description="Helical" evidence="3">
    <location>
        <begin position="269"/>
        <end position="291"/>
    </location>
</feature>
<dbReference type="Pfam" id="PF02630">
    <property type="entry name" value="SCO1-SenC"/>
    <property type="match status" value="1"/>
</dbReference>
<feature type="transmembrane region" description="Helical" evidence="3">
    <location>
        <begin position="303"/>
        <end position="322"/>
    </location>
</feature>
<evidence type="ECO:0000259" key="4">
    <source>
        <dbReference type="PROSITE" id="PS51352"/>
    </source>
</evidence>
<keyword evidence="3" id="KW-0472">Membrane</keyword>
<protein>
    <submittedName>
        <fullName evidence="5">Unannotated protein</fullName>
    </submittedName>
</protein>
<comment type="similarity">
    <text evidence="1">Belongs to the SCO1/2 family.</text>
</comment>
<dbReference type="PANTHER" id="PTHR12151:SF25">
    <property type="entry name" value="LINALOOL DEHYDRATASE_ISOMERASE DOMAIN-CONTAINING PROTEIN"/>
    <property type="match status" value="1"/>
</dbReference>